<name>A0ABD5P1B8_9EURY</name>
<evidence type="ECO:0000313" key="4">
    <source>
        <dbReference type="Proteomes" id="UP001595821"/>
    </source>
</evidence>
<dbReference type="RefSeq" id="WP_246966184.1">
    <property type="nucleotide sequence ID" value="NZ_CP095397.1"/>
</dbReference>
<dbReference type="PRINTS" id="PR01438">
    <property type="entry name" value="UNVRSLSTRESS"/>
</dbReference>
<dbReference type="InterPro" id="IPR006016">
    <property type="entry name" value="UspA"/>
</dbReference>
<dbReference type="PANTHER" id="PTHR46268">
    <property type="entry name" value="STRESS RESPONSE PROTEIN NHAX"/>
    <property type="match status" value="1"/>
</dbReference>
<dbReference type="PANTHER" id="PTHR46268:SF6">
    <property type="entry name" value="UNIVERSAL STRESS PROTEIN UP12"/>
    <property type="match status" value="1"/>
</dbReference>
<sequence>MYETILFPTDGSDHASAVAEHAIDVAKTRDATLHVLSVVDDRAFLVLDDERVDAVREDLRERALEAVDEAVTTAQGHGVEATSAVETGNPAECIVDYAAEHDVDLVVMGTSGDEYERNVVGSVSQRVVQTSPVPVLTVGTDA</sequence>
<feature type="domain" description="UspA" evidence="2">
    <location>
        <begin position="1"/>
        <end position="138"/>
    </location>
</feature>
<evidence type="ECO:0000256" key="1">
    <source>
        <dbReference type="ARBA" id="ARBA00008791"/>
    </source>
</evidence>
<dbReference type="GeneID" id="71854100"/>
<dbReference type="SUPFAM" id="SSF52402">
    <property type="entry name" value="Adenine nucleotide alpha hydrolases-like"/>
    <property type="match status" value="1"/>
</dbReference>
<dbReference type="Pfam" id="PF00582">
    <property type="entry name" value="Usp"/>
    <property type="match status" value="1"/>
</dbReference>
<evidence type="ECO:0000259" key="2">
    <source>
        <dbReference type="Pfam" id="PF00582"/>
    </source>
</evidence>
<dbReference type="InterPro" id="IPR014729">
    <property type="entry name" value="Rossmann-like_a/b/a_fold"/>
</dbReference>
<dbReference type="EMBL" id="JBHSDJ010000095">
    <property type="protein sequence ID" value="MFC4247756.1"/>
    <property type="molecule type" value="Genomic_DNA"/>
</dbReference>
<accession>A0ABD5P1B8</accession>
<gene>
    <name evidence="3" type="ORF">ACFOZ7_12420</name>
</gene>
<protein>
    <submittedName>
        <fullName evidence="3">Universal stress protein</fullName>
    </submittedName>
</protein>
<dbReference type="Proteomes" id="UP001595821">
    <property type="component" value="Unassembled WGS sequence"/>
</dbReference>
<dbReference type="AlphaFoldDB" id="A0ABD5P1B8"/>
<dbReference type="CDD" id="cd00293">
    <property type="entry name" value="USP-like"/>
    <property type="match status" value="1"/>
</dbReference>
<evidence type="ECO:0000313" key="3">
    <source>
        <dbReference type="EMBL" id="MFC4247756.1"/>
    </source>
</evidence>
<reference evidence="3 4" key="1">
    <citation type="journal article" date="2014" name="Int. J. Syst. Evol. Microbiol.">
        <title>Complete genome sequence of Corynebacterium casei LMG S-19264T (=DSM 44701T), isolated from a smear-ripened cheese.</title>
        <authorList>
            <consortium name="US DOE Joint Genome Institute (JGI-PGF)"/>
            <person name="Walter F."/>
            <person name="Albersmeier A."/>
            <person name="Kalinowski J."/>
            <person name="Ruckert C."/>
        </authorList>
    </citation>
    <scope>NUCLEOTIDE SEQUENCE [LARGE SCALE GENOMIC DNA]</scope>
    <source>
        <strain evidence="3 4">IBRC-M 10912</strain>
    </source>
</reference>
<proteinExistence type="inferred from homology"/>
<organism evidence="3 4">
    <name type="scientific">Natribaculum luteum</name>
    <dbReference type="NCBI Taxonomy" id="1586232"/>
    <lineage>
        <taxon>Archaea</taxon>
        <taxon>Methanobacteriati</taxon>
        <taxon>Methanobacteriota</taxon>
        <taxon>Stenosarchaea group</taxon>
        <taxon>Halobacteria</taxon>
        <taxon>Halobacteriales</taxon>
        <taxon>Natrialbaceae</taxon>
        <taxon>Natribaculum</taxon>
    </lineage>
</organism>
<dbReference type="InterPro" id="IPR006015">
    <property type="entry name" value="Universal_stress_UspA"/>
</dbReference>
<comment type="caution">
    <text evidence="3">The sequence shown here is derived from an EMBL/GenBank/DDBJ whole genome shotgun (WGS) entry which is preliminary data.</text>
</comment>
<comment type="similarity">
    <text evidence="1">Belongs to the universal stress protein A family.</text>
</comment>
<dbReference type="Gene3D" id="3.40.50.620">
    <property type="entry name" value="HUPs"/>
    <property type="match status" value="1"/>
</dbReference>